<dbReference type="PANTHER" id="PTHR44846">
    <property type="entry name" value="MANNOSYL-D-GLYCERATE TRANSPORT/METABOLISM SYSTEM REPRESSOR MNGR-RELATED"/>
    <property type="match status" value="1"/>
</dbReference>
<dbReference type="SMART" id="SM00345">
    <property type="entry name" value="HTH_GNTR"/>
    <property type="match status" value="1"/>
</dbReference>
<proteinExistence type="predicted"/>
<dbReference type="OrthoDB" id="120836at2"/>
<evidence type="ECO:0000256" key="3">
    <source>
        <dbReference type="ARBA" id="ARBA00023163"/>
    </source>
</evidence>
<dbReference type="Gene3D" id="1.10.10.10">
    <property type="entry name" value="Winged helix-like DNA-binding domain superfamily/Winged helix DNA-binding domain"/>
    <property type="match status" value="1"/>
</dbReference>
<dbReference type="InterPro" id="IPR050679">
    <property type="entry name" value="Bact_HTH_transcr_reg"/>
</dbReference>
<keyword evidence="1" id="KW-0805">Transcription regulation</keyword>
<dbReference type="GO" id="GO:0045892">
    <property type="term" value="P:negative regulation of DNA-templated transcription"/>
    <property type="evidence" value="ECO:0007669"/>
    <property type="project" value="TreeGrafter"/>
</dbReference>
<evidence type="ECO:0000313" key="6">
    <source>
        <dbReference type="Proteomes" id="UP000277671"/>
    </source>
</evidence>
<dbReference type="Pfam" id="PF07702">
    <property type="entry name" value="UTRA"/>
    <property type="match status" value="1"/>
</dbReference>
<keyword evidence="3" id="KW-0804">Transcription</keyword>
<keyword evidence="6" id="KW-1185">Reference proteome</keyword>
<reference evidence="5 6" key="1">
    <citation type="submission" date="2018-10" db="EMBL/GenBank/DDBJ databases">
        <title>Sequencing the genomes of 1000 actinobacteria strains.</title>
        <authorList>
            <person name="Klenk H.-P."/>
        </authorList>
    </citation>
    <scope>NUCLEOTIDE SEQUENCE [LARGE SCALE GENOMIC DNA]</scope>
    <source>
        <strain evidence="5 6">DSM 45175</strain>
    </source>
</reference>
<name>A0A495JGF0_9ACTN</name>
<dbReference type="Gene3D" id="3.40.1410.10">
    <property type="entry name" value="Chorismate lyase-like"/>
    <property type="match status" value="1"/>
</dbReference>
<accession>A0A495JGF0</accession>
<dbReference type="PROSITE" id="PS50949">
    <property type="entry name" value="HTH_GNTR"/>
    <property type="match status" value="1"/>
</dbReference>
<dbReference type="InterPro" id="IPR036388">
    <property type="entry name" value="WH-like_DNA-bd_sf"/>
</dbReference>
<feature type="domain" description="HTH gntR-type" evidence="4">
    <location>
        <begin position="2"/>
        <end position="72"/>
    </location>
</feature>
<protein>
    <submittedName>
        <fullName evidence="5">GntR family transcriptional regulator</fullName>
    </submittedName>
</protein>
<dbReference type="CDD" id="cd07377">
    <property type="entry name" value="WHTH_GntR"/>
    <property type="match status" value="1"/>
</dbReference>
<dbReference type="Pfam" id="PF00392">
    <property type="entry name" value="GntR"/>
    <property type="match status" value="1"/>
</dbReference>
<dbReference type="SUPFAM" id="SSF46785">
    <property type="entry name" value="Winged helix' DNA-binding domain"/>
    <property type="match status" value="1"/>
</dbReference>
<dbReference type="SUPFAM" id="SSF64288">
    <property type="entry name" value="Chorismate lyase-like"/>
    <property type="match status" value="1"/>
</dbReference>
<dbReference type="GO" id="GO:0003700">
    <property type="term" value="F:DNA-binding transcription factor activity"/>
    <property type="evidence" value="ECO:0007669"/>
    <property type="project" value="InterPro"/>
</dbReference>
<dbReference type="PRINTS" id="PR00035">
    <property type="entry name" value="HTHGNTR"/>
</dbReference>
<dbReference type="Proteomes" id="UP000277671">
    <property type="component" value="Unassembled WGS sequence"/>
</dbReference>
<evidence type="ECO:0000256" key="1">
    <source>
        <dbReference type="ARBA" id="ARBA00023015"/>
    </source>
</evidence>
<dbReference type="AlphaFoldDB" id="A0A495JGF0"/>
<evidence type="ECO:0000256" key="2">
    <source>
        <dbReference type="ARBA" id="ARBA00023125"/>
    </source>
</evidence>
<dbReference type="InterPro" id="IPR028978">
    <property type="entry name" value="Chorismate_lyase_/UTRA_dom_sf"/>
</dbReference>
<keyword evidence="2" id="KW-0238">DNA-binding</keyword>
<dbReference type="SMART" id="SM00866">
    <property type="entry name" value="UTRA"/>
    <property type="match status" value="1"/>
</dbReference>
<evidence type="ECO:0000313" key="5">
    <source>
        <dbReference type="EMBL" id="RKR87454.1"/>
    </source>
</evidence>
<organism evidence="5 6">
    <name type="scientific">Micromonospora pisi</name>
    <dbReference type="NCBI Taxonomy" id="589240"/>
    <lineage>
        <taxon>Bacteria</taxon>
        <taxon>Bacillati</taxon>
        <taxon>Actinomycetota</taxon>
        <taxon>Actinomycetes</taxon>
        <taxon>Micromonosporales</taxon>
        <taxon>Micromonosporaceae</taxon>
        <taxon>Micromonospora</taxon>
    </lineage>
</organism>
<dbReference type="InterPro" id="IPR011663">
    <property type="entry name" value="UTRA"/>
</dbReference>
<dbReference type="PANTHER" id="PTHR44846:SF17">
    <property type="entry name" value="GNTR-FAMILY TRANSCRIPTIONAL REGULATOR"/>
    <property type="match status" value="1"/>
</dbReference>
<dbReference type="RefSeq" id="WP_121156210.1">
    <property type="nucleotide sequence ID" value="NZ_RBKT01000001.1"/>
</dbReference>
<dbReference type="InterPro" id="IPR000524">
    <property type="entry name" value="Tscrpt_reg_HTH_GntR"/>
</dbReference>
<dbReference type="GO" id="GO:0003677">
    <property type="term" value="F:DNA binding"/>
    <property type="evidence" value="ECO:0007669"/>
    <property type="project" value="UniProtKB-KW"/>
</dbReference>
<gene>
    <name evidence="5" type="ORF">BDK92_1730</name>
</gene>
<dbReference type="InterPro" id="IPR036390">
    <property type="entry name" value="WH_DNA-bd_sf"/>
</dbReference>
<sequence>MPPLYRKIATELRKRIISGELSPGDKLPTETQLQDQYDVSRNTVRLATALLLNEGLVESVPGRTGGMVVRERVTLTYHASRAEMPHGLWAESDAWFGEVRAQGHEPTQEFELRIEAVTAAIAERLGVEADSTVAVRRCIRRVNGQPSSVQSSYYPMDLCETVPELLSPRDIPHGTTRLLAERGYQQLGAEDELVAAMPTPEEVTLLRLNPGTPVLHYIRTGFTADRPVRVSVTTFAGDRNRVVYTLGDAEVIARFRDRDSTE</sequence>
<dbReference type="EMBL" id="RBKT01000001">
    <property type="protein sequence ID" value="RKR87454.1"/>
    <property type="molecule type" value="Genomic_DNA"/>
</dbReference>
<comment type="caution">
    <text evidence="5">The sequence shown here is derived from an EMBL/GenBank/DDBJ whole genome shotgun (WGS) entry which is preliminary data.</text>
</comment>
<evidence type="ECO:0000259" key="4">
    <source>
        <dbReference type="PROSITE" id="PS50949"/>
    </source>
</evidence>